<evidence type="ECO:0000256" key="2">
    <source>
        <dbReference type="ARBA" id="ARBA00022679"/>
    </source>
</evidence>
<reference evidence="4 5" key="1">
    <citation type="submission" date="2020-05" db="EMBL/GenBank/DDBJ databases">
        <authorList>
            <person name="Carlin C.R."/>
        </authorList>
    </citation>
    <scope>NUCLEOTIDE SEQUENCE [LARGE SCALE GENOMIC DNA]</scope>
    <source>
        <strain evidence="4 5">FSL W9-0585</strain>
    </source>
</reference>
<evidence type="ECO:0000313" key="5">
    <source>
        <dbReference type="Proteomes" id="UP000548787"/>
    </source>
</evidence>
<dbReference type="AlphaFoldDB" id="A0A7W1T5Z0"/>
<dbReference type="Proteomes" id="UP000548787">
    <property type="component" value="Unassembled WGS sequence"/>
</dbReference>
<dbReference type="RefSeq" id="WP_246369305.1">
    <property type="nucleotide sequence ID" value="NZ_JABJVM010000005.1"/>
</dbReference>
<comment type="caution">
    <text evidence="4">The sequence shown here is derived from an EMBL/GenBank/DDBJ whole genome shotgun (WGS) entry which is preliminary data.</text>
</comment>
<protein>
    <recommendedName>
        <fullName evidence="3">Maltose/galactoside acetyltransferase domain-containing protein</fullName>
    </recommendedName>
</protein>
<organism evidence="4 5">
    <name type="scientific">Listeria rustica</name>
    <dbReference type="NCBI Taxonomy" id="2713503"/>
    <lineage>
        <taxon>Bacteria</taxon>
        <taxon>Bacillati</taxon>
        <taxon>Bacillota</taxon>
        <taxon>Bacilli</taxon>
        <taxon>Bacillales</taxon>
        <taxon>Listeriaceae</taxon>
        <taxon>Listeria</taxon>
    </lineage>
</organism>
<evidence type="ECO:0000256" key="1">
    <source>
        <dbReference type="ARBA" id="ARBA00007274"/>
    </source>
</evidence>
<evidence type="ECO:0000259" key="3">
    <source>
        <dbReference type="Pfam" id="PF12464"/>
    </source>
</evidence>
<keyword evidence="2" id="KW-0808">Transferase</keyword>
<evidence type="ECO:0000313" key="4">
    <source>
        <dbReference type="EMBL" id="MBA3926122.1"/>
    </source>
</evidence>
<name>A0A7W1T5Z0_9LIST</name>
<accession>A0A7W1T5Z0</accession>
<comment type="similarity">
    <text evidence="1">Belongs to the transferase hexapeptide repeat family.</text>
</comment>
<dbReference type="EMBL" id="JABJVM010000005">
    <property type="protein sequence ID" value="MBA3926122.1"/>
    <property type="molecule type" value="Genomic_DNA"/>
</dbReference>
<dbReference type="InterPro" id="IPR024688">
    <property type="entry name" value="Mac_dom"/>
</dbReference>
<feature type="domain" description="Maltose/galactoside acetyltransferase" evidence="3">
    <location>
        <begin position="12"/>
        <end position="55"/>
    </location>
</feature>
<dbReference type="GO" id="GO:0016407">
    <property type="term" value="F:acetyltransferase activity"/>
    <property type="evidence" value="ECO:0007669"/>
    <property type="project" value="InterPro"/>
</dbReference>
<sequence length="62" mass="7362">MAMNLEEQLEQMVAGSMYNDVTQELNTARRESVMLTREYNETWGNHKKFGKAFFRKYLVRLG</sequence>
<dbReference type="Pfam" id="PF12464">
    <property type="entry name" value="Mac"/>
    <property type="match status" value="1"/>
</dbReference>
<reference evidence="4 5" key="2">
    <citation type="submission" date="2020-08" db="EMBL/GenBank/DDBJ databases">
        <title>Listeria ohnekaius sp. nov. and Listeria portnoyii sp. nov. isolated from non-agricultural and natural environments.</title>
        <authorList>
            <person name="Weller D."/>
            <person name="Belias A.M."/>
            <person name="Liao J."/>
            <person name="Guo S."/>
            <person name="Orsi R.H."/>
            <person name="Wiedmann M."/>
        </authorList>
    </citation>
    <scope>NUCLEOTIDE SEQUENCE [LARGE SCALE GENOMIC DNA]</scope>
    <source>
        <strain evidence="4 5">FSL W9-0585</strain>
    </source>
</reference>
<proteinExistence type="inferred from homology"/>
<keyword evidence="5" id="KW-1185">Reference proteome</keyword>
<gene>
    <name evidence="4" type="ORF">HPK16_07185</name>
</gene>